<feature type="transmembrane region" description="Helical" evidence="7">
    <location>
        <begin position="54"/>
        <end position="72"/>
    </location>
</feature>
<gene>
    <name evidence="10" type="ORF">J2X07_000848</name>
</gene>
<keyword evidence="5 7" id="KW-1133">Transmembrane helix</keyword>
<feature type="transmembrane region" description="Helical" evidence="7">
    <location>
        <begin position="20"/>
        <end position="42"/>
    </location>
</feature>
<dbReference type="PROSITE" id="PS00211">
    <property type="entry name" value="ABC_TRANSPORTER_1"/>
    <property type="match status" value="1"/>
</dbReference>
<dbReference type="InterPro" id="IPR039421">
    <property type="entry name" value="Type_1_exporter"/>
</dbReference>
<evidence type="ECO:0000256" key="4">
    <source>
        <dbReference type="ARBA" id="ARBA00022840"/>
    </source>
</evidence>
<accession>A0ABU1TXG0</accession>
<evidence type="ECO:0000313" key="11">
    <source>
        <dbReference type="Proteomes" id="UP001258181"/>
    </source>
</evidence>
<dbReference type="InterPro" id="IPR011527">
    <property type="entry name" value="ABC1_TM_dom"/>
</dbReference>
<dbReference type="PROSITE" id="PS50929">
    <property type="entry name" value="ABC_TM1F"/>
    <property type="match status" value="1"/>
</dbReference>
<evidence type="ECO:0000256" key="2">
    <source>
        <dbReference type="ARBA" id="ARBA00022692"/>
    </source>
</evidence>
<protein>
    <submittedName>
        <fullName evidence="10">ABC-type multidrug transport system fused ATPase/permease subunit</fullName>
    </submittedName>
</protein>
<dbReference type="PROSITE" id="PS50893">
    <property type="entry name" value="ABC_TRANSPORTER_2"/>
    <property type="match status" value="1"/>
</dbReference>
<dbReference type="Proteomes" id="UP001258181">
    <property type="component" value="Unassembled WGS sequence"/>
</dbReference>
<dbReference type="RefSeq" id="WP_310256782.1">
    <property type="nucleotide sequence ID" value="NZ_JAVDWA010000001.1"/>
</dbReference>
<proteinExistence type="predicted"/>
<dbReference type="SMART" id="SM00382">
    <property type="entry name" value="AAA"/>
    <property type="match status" value="1"/>
</dbReference>
<dbReference type="SUPFAM" id="SSF52540">
    <property type="entry name" value="P-loop containing nucleoside triphosphate hydrolases"/>
    <property type="match status" value="1"/>
</dbReference>
<evidence type="ECO:0000256" key="1">
    <source>
        <dbReference type="ARBA" id="ARBA00004651"/>
    </source>
</evidence>
<dbReference type="Gene3D" id="3.40.50.300">
    <property type="entry name" value="P-loop containing nucleotide triphosphate hydrolases"/>
    <property type="match status" value="1"/>
</dbReference>
<keyword evidence="4" id="KW-0067">ATP-binding</keyword>
<evidence type="ECO:0000313" key="10">
    <source>
        <dbReference type="EMBL" id="MDR7071873.1"/>
    </source>
</evidence>
<evidence type="ECO:0000256" key="7">
    <source>
        <dbReference type="SAM" id="Phobius"/>
    </source>
</evidence>
<dbReference type="PROSITE" id="PS51257">
    <property type="entry name" value="PROKAR_LIPOPROTEIN"/>
    <property type="match status" value="1"/>
</dbReference>
<dbReference type="PANTHER" id="PTHR43394">
    <property type="entry name" value="ATP-DEPENDENT PERMEASE MDL1, MITOCHONDRIAL"/>
    <property type="match status" value="1"/>
</dbReference>
<reference evidence="10 11" key="1">
    <citation type="submission" date="2023-07" db="EMBL/GenBank/DDBJ databases">
        <title>Sorghum-associated microbial communities from plants grown in Nebraska, USA.</title>
        <authorList>
            <person name="Schachtman D."/>
        </authorList>
    </citation>
    <scope>NUCLEOTIDE SEQUENCE [LARGE SCALE GENOMIC DNA]</scope>
    <source>
        <strain evidence="10 11">BE211</strain>
    </source>
</reference>
<feature type="transmembrane region" description="Helical" evidence="7">
    <location>
        <begin position="126"/>
        <end position="146"/>
    </location>
</feature>
<dbReference type="InterPro" id="IPR036640">
    <property type="entry name" value="ABC1_TM_sf"/>
</dbReference>
<evidence type="ECO:0000259" key="8">
    <source>
        <dbReference type="PROSITE" id="PS50893"/>
    </source>
</evidence>
<dbReference type="PANTHER" id="PTHR43394:SF1">
    <property type="entry name" value="ATP-BINDING CASSETTE SUB-FAMILY B MEMBER 10, MITOCHONDRIAL"/>
    <property type="match status" value="1"/>
</dbReference>
<keyword evidence="3" id="KW-0547">Nucleotide-binding</keyword>
<dbReference type="InterPro" id="IPR003439">
    <property type="entry name" value="ABC_transporter-like_ATP-bd"/>
</dbReference>
<feature type="domain" description="ABC transporter" evidence="8">
    <location>
        <begin position="335"/>
        <end position="570"/>
    </location>
</feature>
<organism evidence="10 11">
    <name type="scientific">Fictibacillus barbaricus</name>
    <dbReference type="NCBI Taxonomy" id="182136"/>
    <lineage>
        <taxon>Bacteria</taxon>
        <taxon>Bacillati</taxon>
        <taxon>Bacillota</taxon>
        <taxon>Bacilli</taxon>
        <taxon>Bacillales</taxon>
        <taxon>Fictibacillaceae</taxon>
        <taxon>Fictibacillus</taxon>
    </lineage>
</organism>
<dbReference type="InterPro" id="IPR027417">
    <property type="entry name" value="P-loop_NTPase"/>
</dbReference>
<comment type="caution">
    <text evidence="10">The sequence shown here is derived from an EMBL/GenBank/DDBJ whole genome shotgun (WGS) entry which is preliminary data.</text>
</comment>
<sequence length="587" mass="66890">MDTFRRLKDFYWPYRKYFYWSILTLLFVSCITVVYPMVLQFTIDEIILKGEYNYVPYVAIGFIVIMALKGAATYCTQYYGDLFGISSVFQLRESLYEKLQFMPFNYYDNAKTGDLMSRLTADVEGFRFFLSFGFSQLINFALIIALSLSVMFYYSIPLAIVTLCMLPFLTIAVYKFDKEVHPAFRGIRKSMANLNTKVQENISGINTVKSLSREDFEIGKFNHSNEDYKSQFLQTSHIWAKYFPVMELIGNLSVVFLLAYGGYLVIQGDLTAGELVAFFSLVWYIMGPIMNLGFVMNTFSQSKASGERLLEILEEPLEMNDEERVINNVRLNGDVVFENVTHQYKNETKTALKDVSFSAEQGQTIGLIGATGAGKTSITQLISRFYQPQSGTILIDGKPIEEYALRSLRKNIGTVLQESFLFSSTIKDNISYGNPHAEMEEIIDAAKRAQAHNFIMELPDGYETVLGERGLGLSGGQKQRISIARAILIDPSILILDDATSAVDMETEFKIQKAFREVMKGRTTFIIAHRISSVKHADEILVLEEGSIVERGTHEELIETENGHYRRIYDIQYQDKDKVFQKNGQEV</sequence>
<dbReference type="Pfam" id="PF00005">
    <property type="entry name" value="ABC_tran"/>
    <property type="match status" value="1"/>
</dbReference>
<keyword evidence="11" id="KW-1185">Reference proteome</keyword>
<dbReference type="InterPro" id="IPR003593">
    <property type="entry name" value="AAA+_ATPase"/>
</dbReference>
<dbReference type="InterPro" id="IPR017871">
    <property type="entry name" value="ABC_transporter-like_CS"/>
</dbReference>
<evidence type="ECO:0000256" key="5">
    <source>
        <dbReference type="ARBA" id="ARBA00022989"/>
    </source>
</evidence>
<dbReference type="Gene3D" id="1.20.1560.10">
    <property type="entry name" value="ABC transporter type 1, transmembrane domain"/>
    <property type="match status" value="1"/>
</dbReference>
<dbReference type="Pfam" id="PF00664">
    <property type="entry name" value="ABC_membrane"/>
    <property type="match status" value="1"/>
</dbReference>
<comment type="subcellular location">
    <subcellularLocation>
        <location evidence="1">Cell membrane</location>
        <topology evidence="1">Multi-pass membrane protein</topology>
    </subcellularLocation>
</comment>
<dbReference type="EMBL" id="JAVDWA010000001">
    <property type="protein sequence ID" value="MDR7071873.1"/>
    <property type="molecule type" value="Genomic_DNA"/>
</dbReference>
<feature type="transmembrane region" description="Helical" evidence="7">
    <location>
        <begin position="248"/>
        <end position="266"/>
    </location>
</feature>
<evidence type="ECO:0000259" key="9">
    <source>
        <dbReference type="PROSITE" id="PS50929"/>
    </source>
</evidence>
<evidence type="ECO:0000256" key="3">
    <source>
        <dbReference type="ARBA" id="ARBA00022741"/>
    </source>
</evidence>
<keyword evidence="2 7" id="KW-0812">Transmembrane</keyword>
<dbReference type="CDD" id="cd18542">
    <property type="entry name" value="ABC_6TM_YknU_like"/>
    <property type="match status" value="1"/>
</dbReference>
<feature type="domain" description="ABC transmembrane type-1" evidence="9">
    <location>
        <begin position="20"/>
        <end position="301"/>
    </location>
</feature>
<dbReference type="SUPFAM" id="SSF90123">
    <property type="entry name" value="ABC transporter transmembrane region"/>
    <property type="match status" value="1"/>
</dbReference>
<name>A0ABU1TXG0_9BACL</name>
<feature type="transmembrane region" description="Helical" evidence="7">
    <location>
        <begin position="152"/>
        <end position="174"/>
    </location>
</feature>
<feature type="transmembrane region" description="Helical" evidence="7">
    <location>
        <begin position="278"/>
        <end position="299"/>
    </location>
</feature>
<evidence type="ECO:0000256" key="6">
    <source>
        <dbReference type="ARBA" id="ARBA00023136"/>
    </source>
</evidence>
<keyword evidence="6 7" id="KW-0472">Membrane</keyword>